<dbReference type="PANTHER" id="PTHR19384:SF17">
    <property type="entry name" value="NADPH--CYTOCHROME P450 REDUCTASE"/>
    <property type="match status" value="1"/>
</dbReference>
<feature type="transmembrane region" description="Helical" evidence="8">
    <location>
        <begin position="24"/>
        <end position="42"/>
    </location>
</feature>
<dbReference type="PROSITE" id="PS50902">
    <property type="entry name" value="FLAVODOXIN_LIKE"/>
    <property type="match status" value="1"/>
</dbReference>
<keyword evidence="8" id="KW-0812">Transmembrane</keyword>
<dbReference type="Gene3D" id="2.40.30.10">
    <property type="entry name" value="Translation factors"/>
    <property type="match status" value="1"/>
</dbReference>
<dbReference type="OrthoDB" id="1856718at2759"/>
<dbReference type="InterPro" id="IPR029039">
    <property type="entry name" value="Flavoprotein-like_sf"/>
</dbReference>
<evidence type="ECO:0000256" key="2">
    <source>
        <dbReference type="ARBA" id="ARBA00001974"/>
    </source>
</evidence>
<evidence type="ECO:0000313" key="11">
    <source>
        <dbReference type="Proteomes" id="UP001151582"/>
    </source>
</evidence>
<comment type="caution">
    <text evidence="10">The sequence shown here is derived from an EMBL/GenBank/DDBJ whole genome shotgun (WGS) entry which is preliminary data.</text>
</comment>
<keyword evidence="8" id="KW-1133">Transmembrane helix</keyword>
<evidence type="ECO:0000256" key="5">
    <source>
        <dbReference type="ARBA" id="ARBA00022827"/>
    </source>
</evidence>
<organism evidence="10 11">
    <name type="scientific">Dimargaris verticillata</name>
    <dbReference type="NCBI Taxonomy" id="2761393"/>
    <lineage>
        <taxon>Eukaryota</taxon>
        <taxon>Fungi</taxon>
        <taxon>Fungi incertae sedis</taxon>
        <taxon>Zoopagomycota</taxon>
        <taxon>Kickxellomycotina</taxon>
        <taxon>Dimargaritomycetes</taxon>
        <taxon>Dimargaritales</taxon>
        <taxon>Dimargaritaceae</taxon>
        <taxon>Dimargaris</taxon>
    </lineage>
</organism>
<dbReference type="AlphaFoldDB" id="A0A9W8E6T4"/>
<evidence type="ECO:0000256" key="3">
    <source>
        <dbReference type="ARBA" id="ARBA00022630"/>
    </source>
</evidence>
<feature type="non-terminal residue" evidence="10">
    <location>
        <position position="472"/>
    </location>
</feature>
<evidence type="ECO:0000259" key="9">
    <source>
        <dbReference type="PROSITE" id="PS50902"/>
    </source>
</evidence>
<dbReference type="Proteomes" id="UP001151582">
    <property type="component" value="Unassembled WGS sequence"/>
</dbReference>
<dbReference type="GO" id="GO:0005829">
    <property type="term" value="C:cytosol"/>
    <property type="evidence" value="ECO:0007669"/>
    <property type="project" value="TreeGrafter"/>
</dbReference>
<dbReference type="InterPro" id="IPR008254">
    <property type="entry name" value="Flavodoxin/NO_synth"/>
</dbReference>
<comment type="cofactor">
    <cofactor evidence="2">
        <name>FAD</name>
        <dbReference type="ChEBI" id="CHEBI:57692"/>
    </cofactor>
</comment>
<dbReference type="InterPro" id="IPR001094">
    <property type="entry name" value="Flavdoxin-like"/>
</dbReference>
<dbReference type="InterPro" id="IPR023173">
    <property type="entry name" value="NADPH_Cyt_P450_Rdtase_alpha"/>
</dbReference>
<keyword evidence="11" id="KW-1185">Reference proteome</keyword>
<dbReference type="PANTHER" id="PTHR19384">
    <property type="entry name" value="NITRIC OXIDE SYNTHASE-RELATED"/>
    <property type="match status" value="1"/>
</dbReference>
<feature type="domain" description="Flavodoxin-like" evidence="9">
    <location>
        <begin position="96"/>
        <end position="260"/>
    </location>
</feature>
<dbReference type="Gene3D" id="1.20.990.10">
    <property type="entry name" value="NADPH-cytochrome p450 Reductase, Chain A, domain 3"/>
    <property type="match status" value="1"/>
</dbReference>
<comment type="cofactor">
    <cofactor evidence="1">
        <name>FMN</name>
        <dbReference type="ChEBI" id="CHEBI:58210"/>
    </cofactor>
</comment>
<name>A0A9W8E6T4_9FUNG</name>
<dbReference type="PRINTS" id="PR00369">
    <property type="entry name" value="FLAVODOXIN"/>
</dbReference>
<dbReference type="GO" id="GO:0050660">
    <property type="term" value="F:flavin adenine dinucleotide binding"/>
    <property type="evidence" value="ECO:0007669"/>
    <property type="project" value="TreeGrafter"/>
</dbReference>
<sequence>MDMAHQTPHAPEAPLADASTGLEFSDVVVLALVFAAAGYYLYRRSLANAPKRSPFDQFNENLARNKTGVTTAPVPARHTSDSGDFVTRLVEAGKDVVIFFGSQTGTAEDFANRLAKEGSQRFGLKCLVLDIEDCDMRMLSQLPASHLALFVLATYGEGEPTDNAIDFWELLINEDDPDAIPDFEAVDHDADGVDDTHPLGRLHYAIFGLGNSTYENYNHVGRLIDGRLQHLGGHRVGGRGEGDDDRSLEEDFLTWKDSTWPLICTHVGIDFEKAGSQPQRATFNVVELPTPSAEDSPAMVVYHGEPRSKPGPPGLVPTYDVKNPYIAPIAVHRELFAPDARRSCLHLELDINQAQGMSYSHGDHVAVWPVNPEAEVQRLLRVMQLTDKADTLITVEAQTDTMGKKRPFPVPTTYITVLRHCLDIVSPPSRQFFNTLLAFAKSSTAQDYLYPLTTDKVRYADQVLDARRTLGE</sequence>
<protein>
    <recommendedName>
        <fullName evidence="9">Flavodoxin-like domain-containing protein</fullName>
    </recommendedName>
</protein>
<dbReference type="GO" id="GO:0003958">
    <property type="term" value="F:NADPH-hemoprotein reductase activity"/>
    <property type="evidence" value="ECO:0007669"/>
    <property type="project" value="TreeGrafter"/>
</dbReference>
<keyword evidence="6" id="KW-0521">NADP</keyword>
<dbReference type="Pfam" id="PF00258">
    <property type="entry name" value="Flavodoxin_1"/>
    <property type="match status" value="1"/>
</dbReference>
<dbReference type="Gene3D" id="3.40.50.360">
    <property type="match status" value="1"/>
</dbReference>
<reference evidence="10" key="1">
    <citation type="submission" date="2022-07" db="EMBL/GenBank/DDBJ databases">
        <title>Phylogenomic reconstructions and comparative analyses of Kickxellomycotina fungi.</title>
        <authorList>
            <person name="Reynolds N.K."/>
            <person name="Stajich J.E."/>
            <person name="Barry K."/>
            <person name="Grigoriev I.V."/>
            <person name="Crous P."/>
            <person name="Smith M.E."/>
        </authorList>
    </citation>
    <scope>NUCLEOTIDE SEQUENCE</scope>
    <source>
        <strain evidence="10">RSA 567</strain>
    </source>
</reference>
<evidence type="ECO:0000256" key="4">
    <source>
        <dbReference type="ARBA" id="ARBA00022643"/>
    </source>
</evidence>
<dbReference type="InterPro" id="IPR003097">
    <property type="entry name" value="CysJ-like_FAD-binding"/>
</dbReference>
<dbReference type="GO" id="GO:0010181">
    <property type="term" value="F:FMN binding"/>
    <property type="evidence" value="ECO:0007669"/>
    <property type="project" value="InterPro"/>
</dbReference>
<keyword evidence="3" id="KW-0285">Flavoprotein</keyword>
<keyword evidence="5" id="KW-0274">FAD</keyword>
<evidence type="ECO:0000256" key="8">
    <source>
        <dbReference type="SAM" id="Phobius"/>
    </source>
</evidence>
<keyword evidence="8" id="KW-0472">Membrane</keyword>
<evidence type="ECO:0000313" key="10">
    <source>
        <dbReference type="EMBL" id="KAJ1974142.1"/>
    </source>
</evidence>
<dbReference type="Pfam" id="PF00667">
    <property type="entry name" value="FAD_binding_1"/>
    <property type="match status" value="1"/>
</dbReference>
<gene>
    <name evidence="10" type="ORF">H4R34_004826</name>
</gene>
<dbReference type="InterPro" id="IPR017938">
    <property type="entry name" value="Riboflavin_synthase-like_b-brl"/>
</dbReference>
<evidence type="ECO:0000256" key="6">
    <source>
        <dbReference type="ARBA" id="ARBA00022857"/>
    </source>
</evidence>
<proteinExistence type="predicted"/>
<dbReference type="SUPFAM" id="SSF52218">
    <property type="entry name" value="Flavoproteins"/>
    <property type="match status" value="1"/>
</dbReference>
<keyword evidence="7" id="KW-0560">Oxidoreductase</keyword>
<dbReference type="EMBL" id="JANBQB010000697">
    <property type="protein sequence ID" value="KAJ1974142.1"/>
    <property type="molecule type" value="Genomic_DNA"/>
</dbReference>
<keyword evidence="4" id="KW-0288">FMN</keyword>
<evidence type="ECO:0000256" key="7">
    <source>
        <dbReference type="ARBA" id="ARBA00023002"/>
    </source>
</evidence>
<accession>A0A9W8E6T4</accession>
<dbReference type="SUPFAM" id="SSF63380">
    <property type="entry name" value="Riboflavin synthase domain-like"/>
    <property type="match status" value="1"/>
</dbReference>
<evidence type="ECO:0000256" key="1">
    <source>
        <dbReference type="ARBA" id="ARBA00001917"/>
    </source>
</evidence>